<dbReference type="EMBL" id="JACSDY010000016">
    <property type="protein sequence ID" value="KAF7404388.1"/>
    <property type="molecule type" value="Genomic_DNA"/>
</dbReference>
<organism evidence="2 3">
    <name type="scientific">Vespula pensylvanica</name>
    <name type="common">Western yellow jacket</name>
    <name type="synonym">Wasp</name>
    <dbReference type="NCBI Taxonomy" id="30213"/>
    <lineage>
        <taxon>Eukaryota</taxon>
        <taxon>Metazoa</taxon>
        <taxon>Ecdysozoa</taxon>
        <taxon>Arthropoda</taxon>
        <taxon>Hexapoda</taxon>
        <taxon>Insecta</taxon>
        <taxon>Pterygota</taxon>
        <taxon>Neoptera</taxon>
        <taxon>Endopterygota</taxon>
        <taxon>Hymenoptera</taxon>
        <taxon>Apocrita</taxon>
        <taxon>Aculeata</taxon>
        <taxon>Vespoidea</taxon>
        <taxon>Vespidae</taxon>
        <taxon>Vespinae</taxon>
        <taxon>Vespula</taxon>
    </lineage>
</organism>
<dbReference type="AlphaFoldDB" id="A0A834NED7"/>
<sequence>MQLLSWAFTYNAWTPQIGKGFMRSCTTLDKSTKAGRDDDVSVSEYNRVSVFESKISLVDFSHSKYYGELLALAFECLLEQPRETLAGAVLILDASVWLNFGTTVKVPVVAAVAAVAAAAASPPPPSPPSPPVPAPPTLPDQPR</sequence>
<evidence type="ECO:0000256" key="1">
    <source>
        <dbReference type="SAM" id="MobiDB-lite"/>
    </source>
</evidence>
<accession>A0A834NED7</accession>
<reference evidence="2" key="1">
    <citation type="journal article" date="2020" name="G3 (Bethesda)">
        <title>High-Quality Assemblies for Three Invasive Social Wasps from the &lt;i&gt;Vespula&lt;/i&gt; Genus.</title>
        <authorList>
            <person name="Harrop T.W.R."/>
            <person name="Guhlin J."/>
            <person name="McLaughlin G.M."/>
            <person name="Permina E."/>
            <person name="Stockwell P."/>
            <person name="Gilligan J."/>
            <person name="Le Lec M.F."/>
            <person name="Gruber M.A.M."/>
            <person name="Quinn O."/>
            <person name="Lovegrove M."/>
            <person name="Duncan E.J."/>
            <person name="Remnant E.J."/>
            <person name="Van Eeckhoven J."/>
            <person name="Graham B."/>
            <person name="Knapp R.A."/>
            <person name="Langford K.W."/>
            <person name="Kronenberg Z."/>
            <person name="Press M.O."/>
            <person name="Eacker S.M."/>
            <person name="Wilson-Rankin E.E."/>
            <person name="Purcell J."/>
            <person name="Lester P.J."/>
            <person name="Dearden P.K."/>
        </authorList>
    </citation>
    <scope>NUCLEOTIDE SEQUENCE</scope>
    <source>
        <strain evidence="2">Volc-1</strain>
    </source>
</reference>
<protein>
    <submittedName>
        <fullName evidence="2">Uncharacterized protein</fullName>
    </submittedName>
</protein>
<proteinExistence type="predicted"/>
<feature type="region of interest" description="Disordered" evidence="1">
    <location>
        <begin position="119"/>
        <end position="143"/>
    </location>
</feature>
<gene>
    <name evidence="2" type="ORF">H0235_015082</name>
</gene>
<evidence type="ECO:0000313" key="3">
    <source>
        <dbReference type="Proteomes" id="UP000600918"/>
    </source>
</evidence>
<keyword evidence="3" id="KW-1185">Reference proteome</keyword>
<dbReference type="Proteomes" id="UP000600918">
    <property type="component" value="Unassembled WGS sequence"/>
</dbReference>
<comment type="caution">
    <text evidence="2">The sequence shown here is derived from an EMBL/GenBank/DDBJ whole genome shotgun (WGS) entry which is preliminary data.</text>
</comment>
<feature type="compositionally biased region" description="Pro residues" evidence="1">
    <location>
        <begin position="121"/>
        <end position="143"/>
    </location>
</feature>
<evidence type="ECO:0000313" key="2">
    <source>
        <dbReference type="EMBL" id="KAF7404388.1"/>
    </source>
</evidence>
<name>A0A834NED7_VESPE</name>